<sequence length="33" mass="3924">MMAAQPTEKQLAQHLEAYLLWLFGWVKFTSTPW</sequence>
<reference evidence="1" key="1">
    <citation type="submission" date="2014-09" db="EMBL/GenBank/DDBJ databases">
        <authorList>
            <person name="Magalhaes I.L.F."/>
            <person name="Oliveira U."/>
            <person name="Santos F.R."/>
            <person name="Vidigal T.H.D.A."/>
            <person name="Brescovit A.D."/>
            <person name="Santos A.J."/>
        </authorList>
    </citation>
    <scope>NUCLEOTIDE SEQUENCE</scope>
    <source>
        <tissue evidence="1">Shoot tissue taken approximately 20 cm above the soil surface</tissue>
    </source>
</reference>
<dbReference type="AlphaFoldDB" id="A0A0A9AAJ1"/>
<protein>
    <submittedName>
        <fullName evidence="1">Uncharacterized protein</fullName>
    </submittedName>
</protein>
<accession>A0A0A9AAJ1</accession>
<proteinExistence type="predicted"/>
<dbReference type="EMBL" id="GBRH01251880">
    <property type="protein sequence ID" value="JAD46015.1"/>
    <property type="molecule type" value="Transcribed_RNA"/>
</dbReference>
<name>A0A0A9AAJ1_ARUDO</name>
<organism evidence="1">
    <name type="scientific">Arundo donax</name>
    <name type="common">Giant reed</name>
    <name type="synonym">Donax arundinaceus</name>
    <dbReference type="NCBI Taxonomy" id="35708"/>
    <lineage>
        <taxon>Eukaryota</taxon>
        <taxon>Viridiplantae</taxon>
        <taxon>Streptophyta</taxon>
        <taxon>Embryophyta</taxon>
        <taxon>Tracheophyta</taxon>
        <taxon>Spermatophyta</taxon>
        <taxon>Magnoliopsida</taxon>
        <taxon>Liliopsida</taxon>
        <taxon>Poales</taxon>
        <taxon>Poaceae</taxon>
        <taxon>PACMAD clade</taxon>
        <taxon>Arundinoideae</taxon>
        <taxon>Arundineae</taxon>
        <taxon>Arundo</taxon>
    </lineage>
</organism>
<evidence type="ECO:0000313" key="1">
    <source>
        <dbReference type="EMBL" id="JAD46015.1"/>
    </source>
</evidence>
<reference evidence="1" key="2">
    <citation type="journal article" date="2015" name="Data Brief">
        <title>Shoot transcriptome of the giant reed, Arundo donax.</title>
        <authorList>
            <person name="Barrero R.A."/>
            <person name="Guerrero F.D."/>
            <person name="Moolhuijzen P."/>
            <person name="Goolsby J.A."/>
            <person name="Tidwell J."/>
            <person name="Bellgard S.E."/>
            <person name="Bellgard M.I."/>
        </authorList>
    </citation>
    <scope>NUCLEOTIDE SEQUENCE</scope>
    <source>
        <tissue evidence="1">Shoot tissue taken approximately 20 cm above the soil surface</tissue>
    </source>
</reference>